<dbReference type="OrthoDB" id="5977668at2759"/>
<dbReference type="InterPro" id="IPR029063">
    <property type="entry name" value="SAM-dependent_MTases_sf"/>
</dbReference>
<comment type="caution">
    <text evidence="1">The sequence shown here is derived from an EMBL/GenBank/DDBJ whole genome shotgun (WGS) entry which is preliminary data.</text>
</comment>
<dbReference type="PANTHER" id="PTHR43675">
    <property type="entry name" value="ARSENITE METHYLTRANSFERASE"/>
    <property type="match status" value="1"/>
</dbReference>
<keyword evidence="2" id="KW-1185">Reference proteome</keyword>
<accession>A0A811Q8X4</accession>
<organism evidence="1 2">
    <name type="scientific">Miscanthus lutarioriparius</name>
    <dbReference type="NCBI Taxonomy" id="422564"/>
    <lineage>
        <taxon>Eukaryota</taxon>
        <taxon>Viridiplantae</taxon>
        <taxon>Streptophyta</taxon>
        <taxon>Embryophyta</taxon>
        <taxon>Tracheophyta</taxon>
        <taxon>Spermatophyta</taxon>
        <taxon>Magnoliopsida</taxon>
        <taxon>Liliopsida</taxon>
        <taxon>Poales</taxon>
        <taxon>Poaceae</taxon>
        <taxon>PACMAD clade</taxon>
        <taxon>Panicoideae</taxon>
        <taxon>Andropogonodae</taxon>
        <taxon>Andropogoneae</taxon>
        <taxon>Saccharinae</taxon>
        <taxon>Miscanthus</taxon>
    </lineage>
</organism>
<dbReference type="GO" id="GO:0008168">
    <property type="term" value="F:methyltransferase activity"/>
    <property type="evidence" value="ECO:0007669"/>
    <property type="project" value="TreeGrafter"/>
</dbReference>
<proteinExistence type="predicted"/>
<dbReference type="Gene3D" id="3.40.50.150">
    <property type="entry name" value="Vaccinia Virus protein VP39"/>
    <property type="match status" value="1"/>
</dbReference>
<dbReference type="InterPro" id="IPR026669">
    <property type="entry name" value="Arsenite_MeTrfase-like"/>
</dbReference>
<dbReference type="AlphaFoldDB" id="A0A811Q8X4"/>
<protein>
    <recommendedName>
        <fullName evidence="3">Cyclopropane-fatty-acyl-phospholipid synthase</fullName>
    </recommendedName>
</protein>
<dbReference type="Pfam" id="PF02353">
    <property type="entry name" value="CMAS"/>
    <property type="match status" value="1"/>
</dbReference>
<dbReference type="EMBL" id="CAJGYO010000010">
    <property type="protein sequence ID" value="CAD6255692.1"/>
    <property type="molecule type" value="Genomic_DNA"/>
</dbReference>
<dbReference type="PANTHER" id="PTHR43675:SF11">
    <property type="entry name" value="AMINE OXIDASE DOMAIN-CONTAINING PROTEIN"/>
    <property type="match status" value="1"/>
</dbReference>
<sequence length="585" mass="65910">MYDRIILGINAQDAVKVLGAEATHEELKTLGAFQYMRSNVYVHCDESLMPHNSSAWSARNFLGTTSSGVCVTSWLNILQNIESAGPLLVTLNPPRVPNHVLLKWHTKHPISSIAAAKANHELKNIQGKRGIWFCGTCQGYGYHEDSVKAGKAAASGLLGMKCDLLVNPKPMVPSWTEAGARYLVARNLDQYTSIGNCCMLEEGGTTFSFGKACEKCDIKSVIRVHDRQFYWKAATEGDLGFASAYIHGYISFVDHRNGLVNLVRIILATRCERKRLYSTNKTSGYTIKAWWAPLLGISGVGFAKYFLRHAWRKNSVSKAPKNISEHYDLAEDESLEAAQLRTLDSLINKAKVESGHHVLDIGCGWGTLAIRFVKKTGYKFTGITLSEEQLKYAKRKVKESGLEDRITLLLCDYRQIPNGQKFDRIISCEMLQHVGHEYYEDFFASCEYHLAEHGIFVLQTIALVEEMYDKMRLRPEFVKTYIFPGGCLPSLGRIVSAMTNASRLNIQHLENIGDHYYTTLMNWRDNFAANREKASALGFDEKFICIWEYYLGYCAALFKSRITIDYQIVFARPGDSKLPSYVAIA</sequence>
<evidence type="ECO:0000313" key="1">
    <source>
        <dbReference type="EMBL" id="CAD6255692.1"/>
    </source>
</evidence>
<name>A0A811Q8X4_9POAL</name>
<gene>
    <name evidence="1" type="ORF">NCGR_LOCUS39231</name>
</gene>
<evidence type="ECO:0000313" key="2">
    <source>
        <dbReference type="Proteomes" id="UP000604825"/>
    </source>
</evidence>
<dbReference type="CDD" id="cd02440">
    <property type="entry name" value="AdoMet_MTases"/>
    <property type="match status" value="1"/>
</dbReference>
<reference evidence="1" key="1">
    <citation type="submission" date="2020-10" db="EMBL/GenBank/DDBJ databases">
        <authorList>
            <person name="Han B."/>
            <person name="Lu T."/>
            <person name="Zhao Q."/>
            <person name="Huang X."/>
            <person name="Zhao Y."/>
        </authorList>
    </citation>
    <scope>NUCLEOTIDE SEQUENCE</scope>
</reference>
<evidence type="ECO:0008006" key="3">
    <source>
        <dbReference type="Google" id="ProtNLM"/>
    </source>
</evidence>
<dbReference type="Proteomes" id="UP000604825">
    <property type="component" value="Unassembled WGS sequence"/>
</dbReference>
<dbReference type="SUPFAM" id="SSF53335">
    <property type="entry name" value="S-adenosyl-L-methionine-dependent methyltransferases"/>
    <property type="match status" value="1"/>
</dbReference>